<proteinExistence type="inferred from homology"/>
<dbReference type="OrthoDB" id="9764363at2"/>
<accession>A0A0B1Q6G6</accession>
<evidence type="ECO:0000256" key="4">
    <source>
        <dbReference type="ARBA" id="ARBA00022825"/>
    </source>
</evidence>
<reference evidence="6 7" key="1">
    <citation type="submission" date="2014-09" db="EMBL/GenBank/DDBJ databases">
        <title>Isolation and characterization of Aurantimonas altamirensis ON-56566 from clinical sample following a dog bite.</title>
        <authorList>
            <person name="Eshaghi A."/>
            <person name="Li A."/>
            <person name="Shahinas D."/>
            <person name="Bahn P."/>
            <person name="Kus J.V."/>
            <person name="Patel S.N."/>
        </authorList>
    </citation>
    <scope>NUCLEOTIDE SEQUENCE [LARGE SCALE GENOMIC DNA]</scope>
    <source>
        <strain evidence="6 7">ON-56566</strain>
    </source>
</reference>
<evidence type="ECO:0000256" key="2">
    <source>
        <dbReference type="ARBA" id="ARBA00022670"/>
    </source>
</evidence>
<gene>
    <name evidence="6" type="ORF">LA66_05015</name>
</gene>
<sequence>MAKGLQRFLPKRFRKQRTVVPVVRLTGMIGADSGGIGRKALSMATIEPLLDKAFEIKDAPVVAIEINSPGGSPVQSRLIFRRIRELAAKHDRKVLVFCEDVAASGGYMIACAGDEIIADPSSIVGSIGVVSGGFGFVDLIRRIGVERRLYTAGRNKATLDPFSPEKPEDVEHLKSLQLDVHETFIELVRERRAGRLKEDEPDLFSGQFWSARRGIELGLVDRLGTLHEVLAERFGRDVELERIRPRRGLLGGRIGFGADAAAAAAERLASVAEERALWSRYGL</sequence>
<protein>
    <submittedName>
        <fullName evidence="6">Peptidase S49</fullName>
    </submittedName>
</protein>
<evidence type="ECO:0000313" key="7">
    <source>
        <dbReference type="Proteomes" id="UP000030826"/>
    </source>
</evidence>
<comment type="similarity">
    <text evidence="1">Belongs to the peptidase S49 family.</text>
</comment>
<dbReference type="PRINTS" id="PR00127">
    <property type="entry name" value="CLPPROTEASEP"/>
</dbReference>
<dbReference type="Gene3D" id="6.20.330.10">
    <property type="match status" value="1"/>
</dbReference>
<dbReference type="GO" id="GO:0004176">
    <property type="term" value="F:ATP-dependent peptidase activity"/>
    <property type="evidence" value="ECO:0007669"/>
    <property type="project" value="InterPro"/>
</dbReference>
<dbReference type="Gene3D" id="3.90.226.10">
    <property type="entry name" value="2-enoyl-CoA Hydratase, Chain A, domain 1"/>
    <property type="match status" value="1"/>
</dbReference>
<evidence type="ECO:0000259" key="5">
    <source>
        <dbReference type="Pfam" id="PF01343"/>
    </source>
</evidence>
<dbReference type="InterPro" id="IPR001907">
    <property type="entry name" value="ClpP"/>
</dbReference>
<comment type="caution">
    <text evidence="6">The sequence shown here is derived from an EMBL/GenBank/DDBJ whole genome shotgun (WGS) entry which is preliminary data.</text>
</comment>
<dbReference type="CDD" id="cd07023">
    <property type="entry name" value="S49_Sppa_N_C"/>
    <property type="match status" value="1"/>
</dbReference>
<keyword evidence="2" id="KW-0645">Protease</keyword>
<keyword evidence="3" id="KW-0378">Hydrolase</keyword>
<evidence type="ECO:0000256" key="1">
    <source>
        <dbReference type="ARBA" id="ARBA00008683"/>
    </source>
</evidence>
<dbReference type="AlphaFoldDB" id="A0A0B1Q6G6"/>
<dbReference type="STRING" id="370622.LA66_05015"/>
<dbReference type="GO" id="GO:0006508">
    <property type="term" value="P:proteolysis"/>
    <property type="evidence" value="ECO:0007669"/>
    <property type="project" value="UniProtKB-KW"/>
</dbReference>
<keyword evidence="4" id="KW-0720">Serine protease</keyword>
<feature type="domain" description="Peptidase S49" evidence="5">
    <location>
        <begin position="89"/>
        <end position="232"/>
    </location>
</feature>
<dbReference type="PANTHER" id="PTHR42987:SF8">
    <property type="entry name" value="PROTEINASE"/>
    <property type="match status" value="1"/>
</dbReference>
<evidence type="ECO:0000313" key="6">
    <source>
        <dbReference type="EMBL" id="KHJ55979.1"/>
    </source>
</evidence>
<dbReference type="InterPro" id="IPR029045">
    <property type="entry name" value="ClpP/crotonase-like_dom_sf"/>
</dbReference>
<dbReference type="SUPFAM" id="SSF52096">
    <property type="entry name" value="ClpP/crotonase"/>
    <property type="match status" value="1"/>
</dbReference>
<dbReference type="RefSeq" id="WP_039189185.1">
    <property type="nucleotide sequence ID" value="NZ_JRFJ01000001.1"/>
</dbReference>
<dbReference type="EMBL" id="JRFJ01000001">
    <property type="protein sequence ID" value="KHJ55979.1"/>
    <property type="molecule type" value="Genomic_DNA"/>
</dbReference>
<dbReference type="InterPro" id="IPR002142">
    <property type="entry name" value="Peptidase_S49"/>
</dbReference>
<dbReference type="PANTHER" id="PTHR42987">
    <property type="entry name" value="PEPTIDASE S49"/>
    <property type="match status" value="1"/>
</dbReference>
<dbReference type="GO" id="GO:0004252">
    <property type="term" value="F:serine-type endopeptidase activity"/>
    <property type="evidence" value="ECO:0007669"/>
    <property type="project" value="InterPro"/>
</dbReference>
<organism evidence="6 7">
    <name type="scientific">Aureimonas altamirensis</name>
    <dbReference type="NCBI Taxonomy" id="370622"/>
    <lineage>
        <taxon>Bacteria</taxon>
        <taxon>Pseudomonadati</taxon>
        <taxon>Pseudomonadota</taxon>
        <taxon>Alphaproteobacteria</taxon>
        <taxon>Hyphomicrobiales</taxon>
        <taxon>Aurantimonadaceae</taxon>
        <taxon>Aureimonas</taxon>
    </lineage>
</organism>
<dbReference type="InterPro" id="IPR047272">
    <property type="entry name" value="S49_SppA_C"/>
</dbReference>
<name>A0A0B1Q6G6_9HYPH</name>
<dbReference type="Pfam" id="PF01343">
    <property type="entry name" value="Peptidase_S49"/>
    <property type="match status" value="1"/>
</dbReference>
<dbReference type="Proteomes" id="UP000030826">
    <property type="component" value="Unassembled WGS sequence"/>
</dbReference>
<evidence type="ECO:0000256" key="3">
    <source>
        <dbReference type="ARBA" id="ARBA00022801"/>
    </source>
</evidence>